<organism evidence="3 4">
    <name type="scientific">Metaplanococcus flavidus</name>
    <dbReference type="NCBI Taxonomy" id="569883"/>
    <lineage>
        <taxon>Bacteria</taxon>
        <taxon>Bacillati</taxon>
        <taxon>Bacillota</taxon>
        <taxon>Bacilli</taxon>
        <taxon>Bacillales</taxon>
        <taxon>Caryophanaceae</taxon>
        <taxon>Metaplanococcus</taxon>
    </lineage>
</organism>
<keyword evidence="2" id="KW-0732">Signal</keyword>
<reference evidence="4" key="1">
    <citation type="journal article" date="2019" name="Int. J. Syst. Evol. Microbiol.">
        <title>The Global Catalogue of Microorganisms (GCM) 10K type strain sequencing project: providing services to taxonomists for standard genome sequencing and annotation.</title>
        <authorList>
            <consortium name="The Broad Institute Genomics Platform"/>
            <consortium name="The Broad Institute Genome Sequencing Center for Infectious Disease"/>
            <person name="Wu L."/>
            <person name="Ma J."/>
        </authorList>
    </citation>
    <scope>NUCLEOTIDE SEQUENCE [LARGE SCALE GENOMIC DNA]</scope>
    <source>
        <strain evidence="4">CCUG 56756</strain>
    </source>
</reference>
<comment type="caution">
    <text evidence="3">The sequence shown here is derived from an EMBL/GenBank/DDBJ whole genome shotgun (WGS) entry which is preliminary data.</text>
</comment>
<sequence>MKKLLALLMAVLLVVSAVPVSTFAIDQSDPEFDAFLKEINWSKKDYINYLKSKDWSLEEFGEIEELGMPLSEEGVQAIMAKYELTRSELNALHFDFGEIEEGEDVLDSIYIIFNEDLDYYTEFYLSAGIDENDTEFSSFLEDINWSKEDYLAFLDSKGWSLADFWEIGELGTPLTEEDVQTVMADFELTREELNALLVDNYDLAEDEDVMEGTSLIFNEDLYSYVEYYLDEENLADIDFGIEGLFTEIGLTDEELDRLFEHFLGLDLEDETFLAQLEVLAERMETIEEFESADELDAAQIAEILDILTDTMNLFQIDAKYYLTDGKEKQPLTLAALMTLESTDGYDLLIEIYNKQGTFLADLILTAEMFGSEIITETAKDLEVVKEVVAAPKKETVKKDVKAVKTVKGAKLPKTASNYLSNALIGLAFVLIGLLLFRRMKTAGN</sequence>
<evidence type="ECO:0000313" key="3">
    <source>
        <dbReference type="EMBL" id="MFD1032580.1"/>
    </source>
</evidence>
<dbReference type="NCBIfam" id="TIGR04383">
    <property type="entry name" value="acidic_w_LPXTA"/>
    <property type="match status" value="2"/>
</dbReference>
<keyword evidence="1" id="KW-0812">Transmembrane</keyword>
<evidence type="ECO:0000256" key="2">
    <source>
        <dbReference type="SAM" id="SignalP"/>
    </source>
</evidence>
<feature type="signal peptide" evidence="2">
    <location>
        <begin position="1"/>
        <end position="24"/>
    </location>
</feature>
<feature type="chain" id="PRO_5045339536" evidence="2">
    <location>
        <begin position="25"/>
        <end position="444"/>
    </location>
</feature>
<name>A0ABW3LD82_9BACL</name>
<evidence type="ECO:0000313" key="4">
    <source>
        <dbReference type="Proteomes" id="UP001597109"/>
    </source>
</evidence>
<feature type="transmembrane region" description="Helical" evidence="1">
    <location>
        <begin position="418"/>
        <end position="436"/>
    </location>
</feature>
<dbReference type="EMBL" id="JBHTKI010000022">
    <property type="protein sequence ID" value="MFD1032580.1"/>
    <property type="molecule type" value="Genomic_DNA"/>
</dbReference>
<dbReference type="InterPro" id="IPR030832">
    <property type="entry name" value="Acidic_LPXTA"/>
</dbReference>
<gene>
    <name evidence="3" type="ORF">ACFQ1X_14155</name>
</gene>
<keyword evidence="4" id="KW-1185">Reference proteome</keyword>
<dbReference type="Proteomes" id="UP001597109">
    <property type="component" value="Unassembled WGS sequence"/>
</dbReference>
<keyword evidence="1" id="KW-0472">Membrane</keyword>
<keyword evidence="1" id="KW-1133">Transmembrane helix</keyword>
<dbReference type="NCBIfam" id="TIGR01167">
    <property type="entry name" value="LPXTG_anchor"/>
    <property type="match status" value="1"/>
</dbReference>
<accession>A0ABW3LD82</accession>
<protein>
    <submittedName>
        <fullName evidence="3">Processed acidic surface protein</fullName>
    </submittedName>
</protein>
<dbReference type="RefSeq" id="WP_144838442.1">
    <property type="nucleotide sequence ID" value="NZ_JBHTKI010000022.1"/>
</dbReference>
<proteinExistence type="predicted"/>
<evidence type="ECO:0000256" key="1">
    <source>
        <dbReference type="SAM" id="Phobius"/>
    </source>
</evidence>